<evidence type="ECO:0000256" key="6">
    <source>
        <dbReference type="ARBA" id="ARBA00022833"/>
    </source>
</evidence>
<dbReference type="GO" id="GO:0000781">
    <property type="term" value="C:chromosome, telomeric region"/>
    <property type="evidence" value="ECO:0007669"/>
    <property type="project" value="UniProtKB-ARBA"/>
</dbReference>
<dbReference type="GO" id="GO:0007004">
    <property type="term" value="P:telomere maintenance via telomerase"/>
    <property type="evidence" value="ECO:0007669"/>
    <property type="project" value="UniProtKB-ARBA"/>
</dbReference>
<feature type="domain" description="Replication factor A C-terminal" evidence="12">
    <location>
        <begin position="452"/>
        <end position="595"/>
    </location>
</feature>
<dbReference type="InterPro" id="IPR007199">
    <property type="entry name" value="Rep_factor-A_N"/>
</dbReference>
<evidence type="ECO:0000259" key="10">
    <source>
        <dbReference type="Pfam" id="PF01336"/>
    </source>
</evidence>
<dbReference type="CDD" id="cd04477">
    <property type="entry name" value="RPA1N"/>
    <property type="match status" value="1"/>
</dbReference>
<keyword evidence="3 9" id="KW-0235">DNA replication</keyword>
<keyword evidence="8 9" id="KW-0539">Nucleus</keyword>
<accession>A0A8H4R8Z9</accession>
<dbReference type="FunFam" id="2.40.50.140:FF:000064">
    <property type="entry name" value="Replication protein A subunit"/>
    <property type="match status" value="1"/>
</dbReference>
<dbReference type="InterPro" id="IPR031657">
    <property type="entry name" value="REPA_OB_2"/>
</dbReference>
<evidence type="ECO:0000256" key="4">
    <source>
        <dbReference type="ARBA" id="ARBA00022723"/>
    </source>
</evidence>
<dbReference type="InterPro" id="IPR004365">
    <property type="entry name" value="NA-bd_OB_tRNA"/>
</dbReference>
<organism evidence="14 15">
    <name type="scientific">Cudoniella acicularis</name>
    <dbReference type="NCBI Taxonomy" id="354080"/>
    <lineage>
        <taxon>Eukaryota</taxon>
        <taxon>Fungi</taxon>
        <taxon>Dikarya</taxon>
        <taxon>Ascomycota</taxon>
        <taxon>Pezizomycotina</taxon>
        <taxon>Leotiomycetes</taxon>
        <taxon>Helotiales</taxon>
        <taxon>Tricladiaceae</taxon>
        <taxon>Cudoniella</taxon>
    </lineage>
</organism>
<comment type="function">
    <text evidence="9">As part of the replication protein A (RPA/RP-A), a single-stranded DNA-binding heterotrimeric complex, may play an essential role in DNA replication, recombination and repair. Binds and stabilizes single-stranded DNA intermediates, preventing complementary DNA reannealing and recruiting different proteins involved in DNA metabolism.</text>
</comment>
<dbReference type="PANTHER" id="PTHR47165">
    <property type="entry name" value="OS03G0429900 PROTEIN"/>
    <property type="match status" value="1"/>
</dbReference>
<keyword evidence="5 9" id="KW-0863">Zinc-finger</keyword>
<evidence type="ECO:0000256" key="2">
    <source>
        <dbReference type="ARBA" id="ARBA00005690"/>
    </source>
</evidence>
<comment type="subunit">
    <text evidence="9">Component of the heterotrimeric canonical replication protein A complex (RPA).</text>
</comment>
<keyword evidence="4 9" id="KW-0479">Metal-binding</keyword>
<evidence type="ECO:0000259" key="13">
    <source>
        <dbReference type="Pfam" id="PF16900"/>
    </source>
</evidence>
<dbReference type="InterPro" id="IPR004591">
    <property type="entry name" value="Rfa1"/>
</dbReference>
<dbReference type="InterPro" id="IPR013955">
    <property type="entry name" value="Rep_factor-A_C"/>
</dbReference>
<dbReference type="GO" id="GO:0005662">
    <property type="term" value="C:DNA replication factor A complex"/>
    <property type="evidence" value="ECO:0007669"/>
    <property type="project" value="UniProtKB-ARBA"/>
</dbReference>
<keyword evidence="6 9" id="KW-0862">Zinc</keyword>
<reference evidence="14 15" key="1">
    <citation type="submission" date="2020-03" db="EMBL/GenBank/DDBJ databases">
        <title>Draft Genome Sequence of Cudoniella acicularis.</title>
        <authorList>
            <person name="Buettner E."/>
            <person name="Kellner H."/>
        </authorList>
    </citation>
    <scope>NUCLEOTIDE SEQUENCE [LARGE SCALE GENOMIC DNA]</scope>
    <source>
        <strain evidence="14 15">DSM 108380</strain>
    </source>
</reference>
<dbReference type="CDD" id="cd04474">
    <property type="entry name" value="RPA1_DBD_A"/>
    <property type="match status" value="1"/>
</dbReference>
<evidence type="ECO:0000256" key="9">
    <source>
        <dbReference type="RuleBase" id="RU364130"/>
    </source>
</evidence>
<dbReference type="InterPro" id="IPR012340">
    <property type="entry name" value="NA-bd_OB-fold"/>
</dbReference>
<feature type="domain" description="OB" evidence="10">
    <location>
        <begin position="184"/>
        <end position="265"/>
    </location>
</feature>
<keyword evidence="15" id="KW-1185">Reference proteome</keyword>
<dbReference type="NCBIfam" id="TIGR00617">
    <property type="entry name" value="rpa1"/>
    <property type="match status" value="1"/>
</dbReference>
<comment type="subcellular location">
    <subcellularLocation>
        <location evidence="1 9">Nucleus</location>
    </subcellularLocation>
</comment>
<dbReference type="GO" id="GO:0006281">
    <property type="term" value="P:DNA repair"/>
    <property type="evidence" value="ECO:0007669"/>
    <property type="project" value="InterPro"/>
</dbReference>
<evidence type="ECO:0000256" key="3">
    <source>
        <dbReference type="ARBA" id="ARBA00022705"/>
    </source>
</evidence>
<evidence type="ECO:0000256" key="5">
    <source>
        <dbReference type="ARBA" id="ARBA00022771"/>
    </source>
</evidence>
<name>A0A8H4R8Z9_9HELO</name>
<dbReference type="OrthoDB" id="1751331at2759"/>
<dbReference type="FunFam" id="2.40.50.140:FF:000090">
    <property type="entry name" value="Replication protein A subunit"/>
    <property type="match status" value="1"/>
</dbReference>
<dbReference type="FunFam" id="2.40.50.140:FF:000041">
    <property type="entry name" value="Replication protein A subunit"/>
    <property type="match status" value="1"/>
</dbReference>
<dbReference type="Gene3D" id="2.40.50.140">
    <property type="entry name" value="Nucleic acid-binding proteins"/>
    <property type="match status" value="4"/>
</dbReference>
<proteinExistence type="inferred from homology"/>
<dbReference type="FunFam" id="2.40.50.140:FF:000117">
    <property type="entry name" value="Replication protein A subunit"/>
    <property type="match status" value="1"/>
</dbReference>
<dbReference type="EMBL" id="JAAMPI010001290">
    <property type="protein sequence ID" value="KAF4625804.1"/>
    <property type="molecule type" value="Genomic_DNA"/>
</dbReference>
<protein>
    <recommendedName>
        <fullName evidence="9">Replication protein A subunit</fullName>
    </recommendedName>
</protein>
<dbReference type="InterPro" id="IPR047192">
    <property type="entry name" value="Euk_RPA1_DBD_C"/>
</dbReference>
<dbReference type="Pfam" id="PF08646">
    <property type="entry name" value="Rep_fac-A_C"/>
    <property type="match status" value="1"/>
</dbReference>
<evidence type="ECO:0000256" key="8">
    <source>
        <dbReference type="ARBA" id="ARBA00023242"/>
    </source>
</evidence>
<evidence type="ECO:0000313" key="14">
    <source>
        <dbReference type="EMBL" id="KAF4625804.1"/>
    </source>
</evidence>
<dbReference type="AlphaFoldDB" id="A0A8H4R8Z9"/>
<feature type="domain" description="Replication protein A OB" evidence="13">
    <location>
        <begin position="293"/>
        <end position="390"/>
    </location>
</feature>
<dbReference type="GO" id="GO:0003697">
    <property type="term" value="F:single-stranded DNA binding"/>
    <property type="evidence" value="ECO:0007669"/>
    <property type="project" value="UniProtKB-ARBA"/>
</dbReference>
<gene>
    <name evidence="14" type="ORF">G7Y89_g12358</name>
</gene>
<dbReference type="GO" id="GO:0008270">
    <property type="term" value="F:zinc ion binding"/>
    <property type="evidence" value="ECO:0007669"/>
    <property type="project" value="UniProtKB-KW"/>
</dbReference>
<dbReference type="Pfam" id="PF04057">
    <property type="entry name" value="Rep-A_N"/>
    <property type="match status" value="1"/>
</dbReference>
<comment type="similarity">
    <text evidence="2 9">Belongs to the replication factor A protein 1 family.</text>
</comment>
<dbReference type="Pfam" id="PF01336">
    <property type="entry name" value="tRNA_anti-codon"/>
    <property type="match status" value="1"/>
</dbReference>
<dbReference type="SUPFAM" id="SSF50249">
    <property type="entry name" value="Nucleic acid-binding proteins"/>
    <property type="match status" value="4"/>
</dbReference>
<dbReference type="GO" id="GO:0006310">
    <property type="term" value="P:DNA recombination"/>
    <property type="evidence" value="ECO:0007669"/>
    <property type="project" value="InterPro"/>
</dbReference>
<dbReference type="Pfam" id="PF16900">
    <property type="entry name" value="REPA_OB_2"/>
    <property type="match status" value="1"/>
</dbReference>
<dbReference type="Proteomes" id="UP000566819">
    <property type="component" value="Unassembled WGS sequence"/>
</dbReference>
<evidence type="ECO:0000259" key="12">
    <source>
        <dbReference type="Pfam" id="PF08646"/>
    </source>
</evidence>
<dbReference type="CDD" id="cd04476">
    <property type="entry name" value="RPA1_DBD_C"/>
    <property type="match status" value="1"/>
</dbReference>
<evidence type="ECO:0000259" key="11">
    <source>
        <dbReference type="Pfam" id="PF04057"/>
    </source>
</evidence>
<dbReference type="GO" id="GO:0006260">
    <property type="term" value="P:DNA replication"/>
    <property type="evidence" value="ECO:0007669"/>
    <property type="project" value="UniProtKB-KW"/>
</dbReference>
<feature type="domain" description="Replication factor-A protein 1 N-terminal" evidence="11">
    <location>
        <begin position="10"/>
        <end position="107"/>
    </location>
</feature>
<evidence type="ECO:0000256" key="1">
    <source>
        <dbReference type="ARBA" id="ARBA00004123"/>
    </source>
</evidence>
<dbReference type="PANTHER" id="PTHR47165:SF4">
    <property type="entry name" value="OS03G0429900 PROTEIN"/>
    <property type="match status" value="1"/>
</dbReference>
<evidence type="ECO:0000256" key="7">
    <source>
        <dbReference type="ARBA" id="ARBA00023125"/>
    </source>
</evidence>
<comment type="caution">
    <text evidence="14">The sequence shown here is derived from an EMBL/GenBank/DDBJ whole genome shotgun (WGS) entry which is preliminary data.</text>
</comment>
<keyword evidence="7 9" id="KW-0238">DNA-binding</keyword>
<sequence length="605" mass="67181">MAEAARAHITQGALNDADTLERNFPVPVCQCVQIKPLNSQGEGVPERFRLVLSDTQNFVQSMLATQANHVVHEGQLKKGSIVRLKSYQANRVKGKRILIILDLEVIESLGEPEKIGEPVALEVKDEDESKPVNTTIAGNGFYGNKPTAPAVQERVLPSRAGPTSFASHANIYPIEGLSPYAHKWTIKARVTSKSEIKTWSKPSGEGKLFSVNLLDESGEIKATGFNDQCDLLYDKFQEGSVYYISSPCKVQMAKKQFSNIPNDYELTFENNTIVEKAEDQESVPQIKYNFTNIANLENVDKDSTVDVLGVLKEVHEVTQITSKTTSRGYDKRDLTIVDDTGFSVKLTIWGKLAQSFEAPTESIVAFKGAKVSDFNGRSLSLLSSGSMNIDPDIEEAHKLKGWYDSQGRGEHYHQHTNMSSAGAAGGRLSPLKSIAQVRDENLGMTEGVDDPFSVKATVVYIKQDNISYPACLTEKCNKKVLEEDNGWRCEKCGVTHPKPQHRYIMTLSVTDHTGQLYLSCFDDVGNLIMGMSADQLVDLKDNDPPAALKAFDDANCKTLVFRCRAKMDTFQDQQRVRYQVLGASPIDFKTEARKLTELIKMYNID</sequence>
<dbReference type="CDD" id="cd04475">
    <property type="entry name" value="RPA1_DBD_B"/>
    <property type="match status" value="1"/>
</dbReference>
<evidence type="ECO:0000313" key="15">
    <source>
        <dbReference type="Proteomes" id="UP000566819"/>
    </source>
</evidence>